<dbReference type="OMA" id="FCKLKQW"/>
<feature type="compositionally biased region" description="Polar residues" evidence="2">
    <location>
        <begin position="200"/>
        <end position="215"/>
    </location>
</feature>
<dbReference type="STRING" id="72664.V4KD03"/>
<dbReference type="Gene3D" id="3.30.40.10">
    <property type="entry name" value="Zinc/RING finger domain, C3HC4 (zinc finger)"/>
    <property type="match status" value="1"/>
</dbReference>
<evidence type="ECO:0000259" key="3">
    <source>
        <dbReference type="PROSITE" id="PS50089"/>
    </source>
</evidence>
<dbReference type="Gramene" id="ESQ27667">
    <property type="protein sequence ID" value="ESQ27667"/>
    <property type="gene ID" value="EUTSA_v10018832mg"/>
</dbReference>
<gene>
    <name evidence="4" type="ORF">EUTSA_v10018832mg</name>
</gene>
<dbReference type="InterPro" id="IPR001841">
    <property type="entry name" value="Znf_RING"/>
</dbReference>
<protein>
    <recommendedName>
        <fullName evidence="3">RING-type domain-containing protein</fullName>
    </recommendedName>
</protein>
<dbReference type="GO" id="GO:0008270">
    <property type="term" value="F:zinc ion binding"/>
    <property type="evidence" value="ECO:0007669"/>
    <property type="project" value="UniProtKB-KW"/>
</dbReference>
<dbReference type="eggNOG" id="KOG2068">
    <property type="taxonomic scope" value="Eukaryota"/>
</dbReference>
<evidence type="ECO:0000313" key="4">
    <source>
        <dbReference type="EMBL" id="ESQ27667.1"/>
    </source>
</evidence>
<dbReference type="InterPro" id="IPR039515">
    <property type="entry name" value="NOT4_mRING-HC-C4C4"/>
</dbReference>
<dbReference type="GO" id="GO:0030014">
    <property type="term" value="C:CCR4-NOT complex"/>
    <property type="evidence" value="ECO:0007669"/>
    <property type="project" value="InterPro"/>
</dbReference>
<accession>V4KD03</accession>
<dbReference type="GO" id="GO:0004842">
    <property type="term" value="F:ubiquitin-protein transferase activity"/>
    <property type="evidence" value="ECO:0007669"/>
    <property type="project" value="InterPro"/>
</dbReference>
<dbReference type="KEGG" id="eus:EUTSA_v10018832mg"/>
<name>V4KD03_EUTSA</name>
<dbReference type="EMBL" id="KI517953">
    <property type="protein sequence ID" value="ESQ27667.1"/>
    <property type="molecule type" value="Genomic_DNA"/>
</dbReference>
<dbReference type="GO" id="GO:0016567">
    <property type="term" value="P:protein ubiquitination"/>
    <property type="evidence" value="ECO:0007669"/>
    <property type="project" value="TreeGrafter"/>
</dbReference>
<dbReference type="PANTHER" id="PTHR12603:SF39">
    <property type="entry name" value="RING-TYPE DOMAIN-CONTAINING PROTEIN"/>
    <property type="match status" value="1"/>
</dbReference>
<sequence length="334" mass="38010">MVADSITDSELSHGSPISRDFAMKRKANWFWKLKQWKIDARRRQWIYQWKRANAGEEENGSRLRSLRDKLTDRKKASDRIITGKAWSIDHGERSYEFTKCDHDNNDDDLSSSSPTSVLKNKDSHSSKSGDDCFCCSNQIIEGEEEAFDDAYENWDDFSDALNFFDENEDNRVPLREPEDVENEDNRGTLHETADVEQKADQNPNTSQRNESSSPEKLSHKDKRSEKSSSLGNKSRGKKNKSGQQKECGDEISECPICSEDMDATDLSFLPCPCGFRLCLFCHNKINEDVGRCPACRNQYDHQTSSSSSSGEVSFLQRGRGTVRLSPSFKGLDRA</sequence>
<evidence type="ECO:0000256" key="2">
    <source>
        <dbReference type="SAM" id="MobiDB-lite"/>
    </source>
</evidence>
<feature type="compositionally biased region" description="Basic and acidic residues" evidence="2">
    <location>
        <begin position="169"/>
        <end position="199"/>
    </location>
</feature>
<dbReference type="Proteomes" id="UP000030689">
    <property type="component" value="Unassembled WGS sequence"/>
</dbReference>
<dbReference type="PROSITE" id="PS50089">
    <property type="entry name" value="ZF_RING_2"/>
    <property type="match status" value="1"/>
</dbReference>
<dbReference type="Pfam" id="PF14570">
    <property type="entry name" value="zf-RING_4"/>
    <property type="match status" value="1"/>
</dbReference>
<dbReference type="CDD" id="cd16618">
    <property type="entry name" value="mRING-HC-C4C4_CNOT4"/>
    <property type="match status" value="1"/>
</dbReference>
<proteinExistence type="predicted"/>
<feature type="compositionally biased region" description="Basic and acidic residues" evidence="2">
    <location>
        <begin position="119"/>
        <end position="130"/>
    </location>
</feature>
<evidence type="ECO:0000256" key="1">
    <source>
        <dbReference type="PROSITE-ProRule" id="PRU00175"/>
    </source>
</evidence>
<dbReference type="AlphaFoldDB" id="V4KD03"/>
<feature type="domain" description="RING-type" evidence="3">
    <location>
        <begin position="254"/>
        <end position="296"/>
    </location>
</feature>
<feature type="region of interest" description="Disordered" evidence="2">
    <location>
        <begin position="168"/>
        <end position="245"/>
    </location>
</feature>
<feature type="region of interest" description="Disordered" evidence="2">
    <location>
        <begin position="101"/>
        <end position="130"/>
    </location>
</feature>
<keyword evidence="1" id="KW-0862">Zinc</keyword>
<evidence type="ECO:0000313" key="5">
    <source>
        <dbReference type="Proteomes" id="UP000030689"/>
    </source>
</evidence>
<keyword evidence="1" id="KW-0479">Metal-binding</keyword>
<dbReference type="PANTHER" id="PTHR12603">
    <property type="entry name" value="CCR4-NOT TRANSCRIPTION COMPLEX RELATED"/>
    <property type="match status" value="1"/>
</dbReference>
<reference evidence="4 5" key="1">
    <citation type="journal article" date="2013" name="Front. Plant Sci.">
        <title>The Reference Genome of the Halophytic Plant Eutrema salsugineum.</title>
        <authorList>
            <person name="Yang R."/>
            <person name="Jarvis D.E."/>
            <person name="Chen H."/>
            <person name="Beilstein M.A."/>
            <person name="Grimwood J."/>
            <person name="Jenkins J."/>
            <person name="Shu S."/>
            <person name="Prochnik S."/>
            <person name="Xin M."/>
            <person name="Ma C."/>
            <person name="Schmutz J."/>
            <person name="Wing R.A."/>
            <person name="Mitchell-Olds T."/>
            <person name="Schumaker K.S."/>
            <person name="Wang X."/>
        </authorList>
    </citation>
    <scope>NUCLEOTIDE SEQUENCE [LARGE SCALE GENOMIC DNA]</scope>
</reference>
<dbReference type="InterPro" id="IPR039780">
    <property type="entry name" value="Mot2"/>
</dbReference>
<dbReference type="InterPro" id="IPR013083">
    <property type="entry name" value="Znf_RING/FYVE/PHD"/>
</dbReference>
<feature type="compositionally biased region" description="Basic and acidic residues" evidence="2">
    <location>
        <begin position="216"/>
        <end position="226"/>
    </location>
</feature>
<keyword evidence="5" id="KW-1185">Reference proteome</keyword>
<dbReference type="SUPFAM" id="SSF57850">
    <property type="entry name" value="RING/U-box"/>
    <property type="match status" value="1"/>
</dbReference>
<keyword evidence="1" id="KW-0863">Zinc-finger</keyword>
<organism evidence="4 5">
    <name type="scientific">Eutrema salsugineum</name>
    <name type="common">Saltwater cress</name>
    <name type="synonym">Sisymbrium salsugineum</name>
    <dbReference type="NCBI Taxonomy" id="72664"/>
    <lineage>
        <taxon>Eukaryota</taxon>
        <taxon>Viridiplantae</taxon>
        <taxon>Streptophyta</taxon>
        <taxon>Embryophyta</taxon>
        <taxon>Tracheophyta</taxon>
        <taxon>Spermatophyta</taxon>
        <taxon>Magnoliopsida</taxon>
        <taxon>eudicotyledons</taxon>
        <taxon>Gunneridae</taxon>
        <taxon>Pentapetalae</taxon>
        <taxon>rosids</taxon>
        <taxon>malvids</taxon>
        <taxon>Brassicales</taxon>
        <taxon>Brassicaceae</taxon>
        <taxon>Eutremeae</taxon>
        <taxon>Eutrema</taxon>
    </lineage>
</organism>